<accession>A0ABQ5W3Y8</accession>
<dbReference type="Proteomes" id="UP001156691">
    <property type="component" value="Unassembled WGS sequence"/>
</dbReference>
<keyword evidence="1" id="KW-0472">Membrane</keyword>
<evidence type="ECO:0000313" key="3">
    <source>
        <dbReference type="Proteomes" id="UP001156691"/>
    </source>
</evidence>
<organism evidence="2 3">
    <name type="scientific">Devosia nitrariae</name>
    <dbReference type="NCBI Taxonomy" id="2071872"/>
    <lineage>
        <taxon>Bacteria</taxon>
        <taxon>Pseudomonadati</taxon>
        <taxon>Pseudomonadota</taxon>
        <taxon>Alphaproteobacteria</taxon>
        <taxon>Hyphomicrobiales</taxon>
        <taxon>Devosiaceae</taxon>
        <taxon>Devosia</taxon>
    </lineage>
</organism>
<feature type="transmembrane region" description="Helical" evidence="1">
    <location>
        <begin position="12"/>
        <end position="33"/>
    </location>
</feature>
<keyword evidence="1" id="KW-0812">Transmembrane</keyword>
<protein>
    <submittedName>
        <fullName evidence="2">Uncharacterized protein</fullName>
    </submittedName>
</protein>
<evidence type="ECO:0000256" key="1">
    <source>
        <dbReference type="SAM" id="Phobius"/>
    </source>
</evidence>
<sequence length="205" mass="21586">MSEAPRPSPVTLAAYGAVAIILAVELVVFWRALNPSAEGDYRAYYIDKTTTCLAQPMTGAYELGRRVSFRSDGAALTRELKPCGWEGPVGDGTHSVGETSRLRFAVGTADAPLELALEMVAVDMPGPPRQRVRVSANGIFVGEAGLTPGEPRRATFPIPVEALGGTGILDIALDFPEAISPGPGVSNTRKRAIKLLSAQLSAVDP</sequence>
<gene>
    <name evidence="2" type="ORF">GCM10010862_17680</name>
</gene>
<reference evidence="3" key="1">
    <citation type="journal article" date="2019" name="Int. J. Syst. Evol. Microbiol.">
        <title>The Global Catalogue of Microorganisms (GCM) 10K type strain sequencing project: providing services to taxonomists for standard genome sequencing and annotation.</title>
        <authorList>
            <consortium name="The Broad Institute Genomics Platform"/>
            <consortium name="The Broad Institute Genome Sequencing Center for Infectious Disease"/>
            <person name="Wu L."/>
            <person name="Ma J."/>
        </authorList>
    </citation>
    <scope>NUCLEOTIDE SEQUENCE [LARGE SCALE GENOMIC DNA]</scope>
    <source>
        <strain evidence="3">NBRC 112416</strain>
    </source>
</reference>
<name>A0ABQ5W3Y8_9HYPH</name>
<dbReference type="EMBL" id="BSNS01000007">
    <property type="protein sequence ID" value="GLQ54509.1"/>
    <property type="molecule type" value="Genomic_DNA"/>
</dbReference>
<proteinExistence type="predicted"/>
<keyword evidence="3" id="KW-1185">Reference proteome</keyword>
<evidence type="ECO:0000313" key="2">
    <source>
        <dbReference type="EMBL" id="GLQ54509.1"/>
    </source>
</evidence>
<dbReference type="RefSeq" id="WP_284339940.1">
    <property type="nucleotide sequence ID" value="NZ_BSNS01000007.1"/>
</dbReference>
<comment type="caution">
    <text evidence="2">The sequence shown here is derived from an EMBL/GenBank/DDBJ whole genome shotgun (WGS) entry which is preliminary data.</text>
</comment>
<keyword evidence="1" id="KW-1133">Transmembrane helix</keyword>